<dbReference type="EC" id="1.13.11.24" evidence="2"/>
<dbReference type="SUPFAM" id="SSF51182">
    <property type="entry name" value="RmlC-like cupins"/>
    <property type="match status" value="1"/>
</dbReference>
<dbReference type="InterPro" id="IPR014710">
    <property type="entry name" value="RmlC-like_jellyroll"/>
</dbReference>
<dbReference type="Proteomes" id="UP000839052">
    <property type="component" value="Chromosome"/>
</dbReference>
<proteinExistence type="predicted"/>
<dbReference type="PANTHER" id="PTHR13903:SF8">
    <property type="entry name" value="PIRIN"/>
    <property type="match status" value="1"/>
</dbReference>
<dbReference type="EMBL" id="OU912926">
    <property type="protein sequence ID" value="CAG9933345.1"/>
    <property type="molecule type" value="Genomic_DNA"/>
</dbReference>
<dbReference type="InterPro" id="IPR012093">
    <property type="entry name" value="Pirin"/>
</dbReference>
<evidence type="ECO:0000313" key="3">
    <source>
        <dbReference type="Proteomes" id="UP000839052"/>
    </source>
</evidence>
<organism evidence="2 3">
    <name type="scientific">Candidatus Nitrotoga arctica</name>
    <dbReference type="NCBI Taxonomy" id="453162"/>
    <lineage>
        <taxon>Bacteria</taxon>
        <taxon>Pseudomonadati</taxon>
        <taxon>Pseudomonadota</taxon>
        <taxon>Betaproteobacteria</taxon>
        <taxon>Nitrosomonadales</taxon>
        <taxon>Gallionellaceae</taxon>
        <taxon>Candidatus Nitrotoga</taxon>
    </lineage>
</organism>
<keyword evidence="2" id="KW-0560">Oxidoreductase</keyword>
<feature type="region of interest" description="Disordered" evidence="1">
    <location>
        <begin position="141"/>
        <end position="161"/>
    </location>
</feature>
<sequence length="183" mass="19203">MDGGRARADPQRAAGCGADRPFVAAWVNLPRADKLVPAHYQDILADEVPVRHEAGAKIRVFSGVSDVSGELKSPTQNHTPVTMVEIRLQPGAIIEQNLSADYNGFVVVFTGSAAIGAASTFVEAGQVAWLAQSQAPSGVSLTGGEHGVRGHPVRGKAAARGGIPRPERTVWFVETVAEPFATV</sequence>
<dbReference type="InterPro" id="IPR011051">
    <property type="entry name" value="RmlC_Cupin_sf"/>
</dbReference>
<dbReference type="GO" id="GO:0008127">
    <property type="term" value="F:quercetin 2,3-dioxygenase activity"/>
    <property type="evidence" value="ECO:0007669"/>
    <property type="project" value="UniProtKB-EC"/>
</dbReference>
<evidence type="ECO:0000313" key="2">
    <source>
        <dbReference type="EMBL" id="CAG9933345.1"/>
    </source>
</evidence>
<protein>
    <submittedName>
        <fullName evidence="2">Quercetin 2,3-dioxygenase</fullName>
        <ecNumber evidence="2">1.13.11.24</ecNumber>
    </submittedName>
</protein>
<reference evidence="2 3" key="1">
    <citation type="submission" date="2021-10" db="EMBL/GenBank/DDBJ databases">
        <authorList>
            <person name="Koch H."/>
        </authorList>
    </citation>
    <scope>NUCLEOTIDE SEQUENCE [LARGE SCALE GENOMIC DNA]</scope>
    <source>
        <strain evidence="2">6680</strain>
    </source>
</reference>
<dbReference type="PANTHER" id="PTHR13903">
    <property type="entry name" value="PIRIN-RELATED"/>
    <property type="match status" value="1"/>
</dbReference>
<evidence type="ECO:0000256" key="1">
    <source>
        <dbReference type="SAM" id="MobiDB-lite"/>
    </source>
</evidence>
<gene>
    <name evidence="2" type="ORF">NTG6680_2096</name>
</gene>
<name>A0ABM8Z0G4_9PROT</name>
<dbReference type="Gene3D" id="2.60.120.10">
    <property type="entry name" value="Jelly Rolls"/>
    <property type="match status" value="1"/>
</dbReference>
<dbReference type="CDD" id="cd02247">
    <property type="entry name" value="cupin_pirin_C"/>
    <property type="match status" value="1"/>
</dbReference>
<accession>A0ABM8Z0G4</accession>
<keyword evidence="3" id="KW-1185">Reference proteome</keyword>